<comment type="caution">
    <text evidence="1">The sequence shown here is derived from an EMBL/GenBank/DDBJ whole genome shotgun (WGS) entry which is preliminary data.</text>
</comment>
<gene>
    <name evidence="1" type="ORF">NCTC8139_03488</name>
</gene>
<sequence length="183" mass="20505">MCDEQQPAKRIIDFFDPRGNTSYVETDTVGIINVTAQKRRIREFLERVHLQPELTFATVDLVPVEEIAAILRTGRTASVLLEMAGAGQGILVRNWPDDWVRTPLEPDFDVREFTDTGVTISTEANAAVVAAMNSAIDGPATLCDLERRLTDDDLVEAYMGYLVAFRVRVLMFRRARGESGDDR</sequence>
<name>A0ABD7V721_9ACTN</name>
<dbReference type="EMBL" id="CAACYD010000007">
    <property type="protein sequence ID" value="VFA89911.1"/>
    <property type="molecule type" value="Genomic_DNA"/>
</dbReference>
<proteinExistence type="predicted"/>
<organism evidence="1 2">
    <name type="scientific">Gordonia paraffinivorans</name>
    <dbReference type="NCBI Taxonomy" id="175628"/>
    <lineage>
        <taxon>Bacteria</taxon>
        <taxon>Bacillati</taxon>
        <taxon>Actinomycetota</taxon>
        <taxon>Actinomycetes</taxon>
        <taxon>Mycobacteriales</taxon>
        <taxon>Gordoniaceae</taxon>
        <taxon>Gordonia</taxon>
    </lineage>
</organism>
<evidence type="ECO:0000313" key="1">
    <source>
        <dbReference type="EMBL" id="VFA89911.1"/>
    </source>
</evidence>
<evidence type="ECO:0000313" key="2">
    <source>
        <dbReference type="Proteomes" id="UP000360750"/>
    </source>
</evidence>
<dbReference type="Proteomes" id="UP000360750">
    <property type="component" value="Unassembled WGS sequence"/>
</dbReference>
<accession>A0ABD7V721</accession>
<dbReference type="RefSeq" id="WP_131734992.1">
    <property type="nucleotide sequence ID" value="NZ_CAACYD010000007.1"/>
</dbReference>
<dbReference type="AlphaFoldDB" id="A0ABD7V721"/>
<reference evidence="1 2" key="1">
    <citation type="submission" date="2019-02" db="EMBL/GenBank/DDBJ databases">
        <authorList>
            <consortium name="Pathogen Informatics"/>
        </authorList>
    </citation>
    <scope>NUCLEOTIDE SEQUENCE [LARGE SCALE GENOMIC DNA]</scope>
    <source>
        <strain evidence="1 2">3012STDY6756503</strain>
    </source>
</reference>
<protein>
    <submittedName>
        <fullName evidence="1">Uncharacterized protein</fullName>
    </submittedName>
</protein>
<dbReference type="GeneID" id="60751461"/>